<sequence>MRPSVSAPVFPLARVRRAFTALVGPPDPWRVEFATPEGPREVDLLRVAALVPHLPREISDALWREVIDRARGKGDDWAVVAVGLGFKPLRSVVDRLSRRRRFGARREELEAEVIAAWIQEVDRVDVAQPGVLGRLWAGAYRAGQRWRYAADRDLAQLTGLPSDAEAPLVGHPEEALIRAVQLGVITGTDAWLVGATRLERHSLKTAAAHLGMPYPTAKRRRQRAEAGLTVWLREEIRTGG</sequence>
<keyword evidence="2" id="KW-1185">Reference proteome</keyword>
<dbReference type="RefSeq" id="WP_184366659.1">
    <property type="nucleotide sequence ID" value="NZ_BAAAKM010000122.1"/>
</dbReference>
<protein>
    <submittedName>
        <fullName evidence="1">Uncharacterized protein</fullName>
    </submittedName>
</protein>
<accession>A0A840W8R4</accession>
<dbReference type="AlphaFoldDB" id="A0A840W8R4"/>
<dbReference type="EMBL" id="JACHDO010000001">
    <property type="protein sequence ID" value="MBB5493450.1"/>
    <property type="molecule type" value="Genomic_DNA"/>
</dbReference>
<name>A0A840W8R4_9ACTN</name>
<comment type="caution">
    <text evidence="1">The sequence shown here is derived from an EMBL/GenBank/DDBJ whole genome shotgun (WGS) entry which is preliminary data.</text>
</comment>
<evidence type="ECO:0000313" key="2">
    <source>
        <dbReference type="Proteomes" id="UP000579647"/>
    </source>
</evidence>
<reference evidence="1 2" key="1">
    <citation type="submission" date="2020-08" db="EMBL/GenBank/DDBJ databases">
        <title>Sequencing the genomes of 1000 actinobacteria strains.</title>
        <authorList>
            <person name="Klenk H.-P."/>
        </authorList>
    </citation>
    <scope>NUCLEOTIDE SEQUENCE [LARGE SCALE GENOMIC DNA]</scope>
    <source>
        <strain evidence="1 2">DSM 44598</strain>
    </source>
</reference>
<gene>
    <name evidence="1" type="ORF">HNR07_004587</name>
</gene>
<proteinExistence type="predicted"/>
<dbReference type="Proteomes" id="UP000579647">
    <property type="component" value="Unassembled WGS sequence"/>
</dbReference>
<organism evidence="1 2">
    <name type="scientific">Nocardiopsis metallicus</name>
    <dbReference type="NCBI Taxonomy" id="179819"/>
    <lineage>
        <taxon>Bacteria</taxon>
        <taxon>Bacillati</taxon>
        <taxon>Actinomycetota</taxon>
        <taxon>Actinomycetes</taxon>
        <taxon>Streptosporangiales</taxon>
        <taxon>Nocardiopsidaceae</taxon>
        <taxon>Nocardiopsis</taxon>
    </lineage>
</organism>
<evidence type="ECO:0000313" key="1">
    <source>
        <dbReference type="EMBL" id="MBB5493450.1"/>
    </source>
</evidence>